<protein>
    <submittedName>
        <fullName evidence="1">Uncharacterized protein</fullName>
    </submittedName>
</protein>
<dbReference type="Proteomes" id="UP001055811">
    <property type="component" value="Linkage Group LG09"/>
</dbReference>
<proteinExistence type="predicted"/>
<accession>A0ACB8Z0S8</accession>
<dbReference type="EMBL" id="CM042017">
    <property type="protein sequence ID" value="KAI3690956.1"/>
    <property type="molecule type" value="Genomic_DNA"/>
</dbReference>
<evidence type="ECO:0000313" key="1">
    <source>
        <dbReference type="EMBL" id="KAI3690956.1"/>
    </source>
</evidence>
<keyword evidence="2" id="KW-1185">Reference proteome</keyword>
<organism evidence="1 2">
    <name type="scientific">Cichorium intybus</name>
    <name type="common">Chicory</name>
    <dbReference type="NCBI Taxonomy" id="13427"/>
    <lineage>
        <taxon>Eukaryota</taxon>
        <taxon>Viridiplantae</taxon>
        <taxon>Streptophyta</taxon>
        <taxon>Embryophyta</taxon>
        <taxon>Tracheophyta</taxon>
        <taxon>Spermatophyta</taxon>
        <taxon>Magnoliopsida</taxon>
        <taxon>eudicotyledons</taxon>
        <taxon>Gunneridae</taxon>
        <taxon>Pentapetalae</taxon>
        <taxon>asterids</taxon>
        <taxon>campanulids</taxon>
        <taxon>Asterales</taxon>
        <taxon>Asteraceae</taxon>
        <taxon>Cichorioideae</taxon>
        <taxon>Cichorieae</taxon>
        <taxon>Cichoriinae</taxon>
        <taxon>Cichorium</taxon>
    </lineage>
</organism>
<comment type="caution">
    <text evidence="1">The sequence shown here is derived from an EMBL/GenBank/DDBJ whole genome shotgun (WGS) entry which is preliminary data.</text>
</comment>
<reference evidence="1 2" key="2">
    <citation type="journal article" date="2022" name="Mol. Ecol. Resour.">
        <title>The genomes of chicory, endive, great burdock and yacon provide insights into Asteraceae paleo-polyploidization history and plant inulin production.</title>
        <authorList>
            <person name="Fan W."/>
            <person name="Wang S."/>
            <person name="Wang H."/>
            <person name="Wang A."/>
            <person name="Jiang F."/>
            <person name="Liu H."/>
            <person name="Zhao H."/>
            <person name="Xu D."/>
            <person name="Zhang Y."/>
        </authorList>
    </citation>
    <scope>NUCLEOTIDE SEQUENCE [LARGE SCALE GENOMIC DNA]</scope>
    <source>
        <strain evidence="2">cv. Punajuju</strain>
        <tissue evidence="1">Leaves</tissue>
    </source>
</reference>
<reference evidence="2" key="1">
    <citation type="journal article" date="2022" name="Mol. Ecol. Resour.">
        <title>The genomes of chicory, endive, great burdock and yacon provide insights into Asteraceae palaeo-polyploidization history and plant inulin production.</title>
        <authorList>
            <person name="Fan W."/>
            <person name="Wang S."/>
            <person name="Wang H."/>
            <person name="Wang A."/>
            <person name="Jiang F."/>
            <person name="Liu H."/>
            <person name="Zhao H."/>
            <person name="Xu D."/>
            <person name="Zhang Y."/>
        </authorList>
    </citation>
    <scope>NUCLEOTIDE SEQUENCE [LARGE SCALE GENOMIC DNA]</scope>
    <source>
        <strain evidence="2">cv. Punajuju</strain>
    </source>
</reference>
<evidence type="ECO:0000313" key="2">
    <source>
        <dbReference type="Proteomes" id="UP001055811"/>
    </source>
</evidence>
<name>A0ACB8Z0S8_CICIN</name>
<sequence length="142" mass="16420">MMFRKDDPHWMPCYKNLRKYWNCYGILNRASTYDIPPGISDSTGFMGWVNINPVSGLPSGFPELLQFVLNHVEDRNVEILLENLLYMCLDDFSEVQKGDLKRSDNLEEVGLPPSKKLVKKEFSGKFVVSADQFTSEMVRFML</sequence>
<gene>
    <name evidence="1" type="ORF">L2E82_49169</name>
</gene>